<dbReference type="EMBL" id="MLFT02000003">
    <property type="protein sequence ID" value="PHT53186.1"/>
    <property type="molecule type" value="Genomic_DNA"/>
</dbReference>
<dbReference type="STRING" id="33114.A0A2G2X6R5"/>
<dbReference type="OrthoDB" id="185373at2759"/>
<dbReference type="PANTHER" id="PTHR47932">
    <property type="entry name" value="ATPASE EXPRESSION PROTEIN 3"/>
    <property type="match status" value="1"/>
</dbReference>
<feature type="repeat" description="PPR" evidence="2">
    <location>
        <begin position="166"/>
        <end position="196"/>
    </location>
</feature>
<dbReference type="Pfam" id="PF01535">
    <property type="entry name" value="PPR"/>
    <property type="match status" value="2"/>
</dbReference>
<proteinExistence type="predicted"/>
<name>A0A2G2X6R5_CAPBA</name>
<dbReference type="InterPro" id="IPR002885">
    <property type="entry name" value="PPR_rpt"/>
</dbReference>
<sequence length="227" mass="26111">MSANPSSLSFTFQAILEQEMHDEQETDVPSKLFELFCFAKEGKIPLSINVATLLIRCFGRAKILEEAVSVYKELDPDSRNTSVVNLLLDCLLRGGNIDRGFKVLDEMLKKDSDVPPNNTTMDIILSAMWKRIWVEKMMSVEEIYGLLVRFFEHGVFLDNEKKVKPNVVTFGILINHLCKCYRVDEALQVFVQMRESETDGVLVKPFFLPSQLKGKKEMEFVYLEEEK</sequence>
<dbReference type="Proteomes" id="UP000224567">
    <property type="component" value="Unassembled WGS sequence"/>
</dbReference>
<evidence type="ECO:0000313" key="3">
    <source>
        <dbReference type="EMBL" id="PHT53186.1"/>
    </source>
</evidence>
<evidence type="ECO:0000256" key="2">
    <source>
        <dbReference type="PROSITE-ProRule" id="PRU00708"/>
    </source>
</evidence>
<dbReference type="InterPro" id="IPR011990">
    <property type="entry name" value="TPR-like_helical_dom_sf"/>
</dbReference>
<dbReference type="Pfam" id="PF12854">
    <property type="entry name" value="PPR_1"/>
    <property type="match status" value="1"/>
</dbReference>
<evidence type="ECO:0000313" key="4">
    <source>
        <dbReference type="Proteomes" id="UP000224567"/>
    </source>
</evidence>
<dbReference type="NCBIfam" id="TIGR00756">
    <property type="entry name" value="PPR"/>
    <property type="match status" value="2"/>
</dbReference>
<keyword evidence="4" id="KW-1185">Reference proteome</keyword>
<dbReference type="AlphaFoldDB" id="A0A2G2X6R5"/>
<organism evidence="3 4">
    <name type="scientific">Capsicum baccatum</name>
    <name type="common">Peruvian pepper</name>
    <dbReference type="NCBI Taxonomy" id="33114"/>
    <lineage>
        <taxon>Eukaryota</taxon>
        <taxon>Viridiplantae</taxon>
        <taxon>Streptophyta</taxon>
        <taxon>Embryophyta</taxon>
        <taxon>Tracheophyta</taxon>
        <taxon>Spermatophyta</taxon>
        <taxon>Magnoliopsida</taxon>
        <taxon>eudicotyledons</taxon>
        <taxon>Gunneridae</taxon>
        <taxon>Pentapetalae</taxon>
        <taxon>asterids</taxon>
        <taxon>lamiids</taxon>
        <taxon>Solanales</taxon>
        <taxon>Solanaceae</taxon>
        <taxon>Solanoideae</taxon>
        <taxon>Capsiceae</taxon>
        <taxon>Capsicum</taxon>
    </lineage>
</organism>
<reference evidence="4" key="2">
    <citation type="journal article" date="2017" name="J. Anim. Genet.">
        <title>Multiple reference genome sequences of hot pepper reveal the massive evolution of plant disease resistance genes by retroduplication.</title>
        <authorList>
            <person name="Kim S."/>
            <person name="Park J."/>
            <person name="Yeom S.-I."/>
            <person name="Kim Y.-M."/>
            <person name="Seo E."/>
            <person name="Kim K.-T."/>
            <person name="Kim M.-S."/>
            <person name="Lee J.M."/>
            <person name="Cheong K."/>
            <person name="Shin H.-S."/>
            <person name="Kim S.-B."/>
            <person name="Han K."/>
            <person name="Lee J."/>
            <person name="Park M."/>
            <person name="Lee H.-A."/>
            <person name="Lee H.-Y."/>
            <person name="Lee Y."/>
            <person name="Oh S."/>
            <person name="Lee J.H."/>
            <person name="Choi E."/>
            <person name="Choi E."/>
            <person name="Lee S.E."/>
            <person name="Jeon J."/>
            <person name="Kim H."/>
            <person name="Choi G."/>
            <person name="Song H."/>
            <person name="Lee J."/>
            <person name="Lee S.-C."/>
            <person name="Kwon J.-K."/>
            <person name="Lee H.-Y."/>
            <person name="Koo N."/>
            <person name="Hong Y."/>
            <person name="Kim R.W."/>
            <person name="Kang W.-H."/>
            <person name="Huh J.H."/>
            <person name="Kang B.-C."/>
            <person name="Yang T.-J."/>
            <person name="Lee Y.-H."/>
            <person name="Bennetzen J.L."/>
            <person name="Choi D."/>
        </authorList>
    </citation>
    <scope>NUCLEOTIDE SEQUENCE [LARGE SCALE GENOMIC DNA]</scope>
    <source>
        <strain evidence="4">cv. PBC81</strain>
    </source>
</reference>
<gene>
    <name evidence="3" type="ORF">CQW23_07648</name>
</gene>
<feature type="repeat" description="PPR" evidence="2">
    <location>
        <begin position="80"/>
        <end position="114"/>
    </location>
</feature>
<dbReference type="PROSITE" id="PS51375">
    <property type="entry name" value="PPR"/>
    <property type="match status" value="2"/>
</dbReference>
<evidence type="ECO:0008006" key="5">
    <source>
        <dbReference type="Google" id="ProtNLM"/>
    </source>
</evidence>
<comment type="caution">
    <text evidence="3">The sequence shown here is derived from an EMBL/GenBank/DDBJ whole genome shotgun (WGS) entry which is preliminary data.</text>
</comment>
<dbReference type="PANTHER" id="PTHR47932:SF44">
    <property type="entry name" value="MIOREX COMPLEX COMPONENT 1"/>
    <property type="match status" value="1"/>
</dbReference>
<keyword evidence="1" id="KW-0677">Repeat</keyword>
<reference evidence="3 4" key="1">
    <citation type="journal article" date="2017" name="Genome Biol.">
        <title>New reference genome sequences of hot pepper reveal the massive evolution of plant disease-resistance genes by retroduplication.</title>
        <authorList>
            <person name="Kim S."/>
            <person name="Park J."/>
            <person name="Yeom S.I."/>
            <person name="Kim Y.M."/>
            <person name="Seo E."/>
            <person name="Kim K.T."/>
            <person name="Kim M.S."/>
            <person name="Lee J.M."/>
            <person name="Cheong K."/>
            <person name="Shin H.S."/>
            <person name="Kim S.B."/>
            <person name="Han K."/>
            <person name="Lee J."/>
            <person name="Park M."/>
            <person name="Lee H.A."/>
            <person name="Lee H.Y."/>
            <person name="Lee Y."/>
            <person name="Oh S."/>
            <person name="Lee J.H."/>
            <person name="Choi E."/>
            <person name="Choi E."/>
            <person name="Lee S.E."/>
            <person name="Jeon J."/>
            <person name="Kim H."/>
            <person name="Choi G."/>
            <person name="Song H."/>
            <person name="Lee J."/>
            <person name="Lee S.C."/>
            <person name="Kwon J.K."/>
            <person name="Lee H.Y."/>
            <person name="Koo N."/>
            <person name="Hong Y."/>
            <person name="Kim R.W."/>
            <person name="Kang W.H."/>
            <person name="Huh J.H."/>
            <person name="Kang B.C."/>
            <person name="Yang T.J."/>
            <person name="Lee Y.H."/>
            <person name="Bennetzen J.L."/>
            <person name="Choi D."/>
        </authorList>
    </citation>
    <scope>NUCLEOTIDE SEQUENCE [LARGE SCALE GENOMIC DNA]</scope>
    <source>
        <strain evidence="4">cv. PBC81</strain>
    </source>
</reference>
<evidence type="ECO:0000256" key="1">
    <source>
        <dbReference type="ARBA" id="ARBA00022737"/>
    </source>
</evidence>
<protein>
    <recommendedName>
        <fullName evidence="5">Pentatricopeptide repeat-containing protein</fullName>
    </recommendedName>
</protein>
<dbReference type="Gene3D" id="1.25.40.10">
    <property type="entry name" value="Tetratricopeptide repeat domain"/>
    <property type="match status" value="2"/>
</dbReference>
<accession>A0A2G2X6R5</accession>